<feature type="chain" id="PRO_5045732078" description="Lipoprotein" evidence="1">
    <location>
        <begin position="19"/>
        <end position="280"/>
    </location>
</feature>
<evidence type="ECO:0000313" key="3">
    <source>
        <dbReference type="Proteomes" id="UP001596302"/>
    </source>
</evidence>
<comment type="caution">
    <text evidence="2">The sequence shown here is derived from an EMBL/GenBank/DDBJ whole genome shotgun (WGS) entry which is preliminary data.</text>
</comment>
<evidence type="ECO:0000313" key="2">
    <source>
        <dbReference type="EMBL" id="MFC5994844.1"/>
    </source>
</evidence>
<name>A0ABW1J1Y6_9PSEU</name>
<sequence length="280" mass="30720">MRKILGVAILLAVLAACGGGGPGPGGLPGGREFGLSDADFVARVERTQVLIADCMKRAGFEYIPVDVATIERAQESVRTEPGMSRREYKQRWGLSVTTRFDDPVRTIGLGPNVQIMERLSAADRVAYELTLFGEGRDSDFAFALDEEDFSATGGCTREAVAQVFTPEQLEGTYVNPKDVLVAQDPRVIAAQQEWTRCMQDKGFPYRDDQGMIIEDFRKRLDALLGGDDPQTLTGERLAALRALQAEEIAVSLADLDCQERHTDAVFRQVETEVFGRPVSG</sequence>
<protein>
    <recommendedName>
        <fullName evidence="4">Lipoprotein</fullName>
    </recommendedName>
</protein>
<keyword evidence="1" id="KW-0732">Signal</keyword>
<dbReference type="Proteomes" id="UP001596302">
    <property type="component" value="Unassembled WGS sequence"/>
</dbReference>
<accession>A0ABW1J1Y6</accession>
<evidence type="ECO:0000256" key="1">
    <source>
        <dbReference type="SAM" id="SignalP"/>
    </source>
</evidence>
<proteinExistence type="predicted"/>
<dbReference type="RefSeq" id="WP_379584861.1">
    <property type="nucleotide sequence ID" value="NZ_JBHSQW010000025.1"/>
</dbReference>
<dbReference type="PROSITE" id="PS51257">
    <property type="entry name" value="PROKAR_LIPOPROTEIN"/>
    <property type="match status" value="1"/>
</dbReference>
<organism evidence="2 3">
    <name type="scientific">Pseudonocardia hispaniensis</name>
    <dbReference type="NCBI Taxonomy" id="904933"/>
    <lineage>
        <taxon>Bacteria</taxon>
        <taxon>Bacillati</taxon>
        <taxon>Actinomycetota</taxon>
        <taxon>Actinomycetes</taxon>
        <taxon>Pseudonocardiales</taxon>
        <taxon>Pseudonocardiaceae</taxon>
        <taxon>Pseudonocardia</taxon>
    </lineage>
</organism>
<evidence type="ECO:0008006" key="4">
    <source>
        <dbReference type="Google" id="ProtNLM"/>
    </source>
</evidence>
<dbReference type="EMBL" id="JBHSQW010000025">
    <property type="protein sequence ID" value="MFC5994844.1"/>
    <property type="molecule type" value="Genomic_DNA"/>
</dbReference>
<reference evidence="3" key="1">
    <citation type="journal article" date="2019" name="Int. J. Syst. Evol. Microbiol.">
        <title>The Global Catalogue of Microorganisms (GCM) 10K type strain sequencing project: providing services to taxonomists for standard genome sequencing and annotation.</title>
        <authorList>
            <consortium name="The Broad Institute Genomics Platform"/>
            <consortium name="The Broad Institute Genome Sequencing Center for Infectious Disease"/>
            <person name="Wu L."/>
            <person name="Ma J."/>
        </authorList>
    </citation>
    <scope>NUCLEOTIDE SEQUENCE [LARGE SCALE GENOMIC DNA]</scope>
    <source>
        <strain evidence="3">CCM 8391</strain>
    </source>
</reference>
<gene>
    <name evidence="2" type="ORF">ACFQE5_11555</name>
</gene>
<feature type="signal peptide" evidence="1">
    <location>
        <begin position="1"/>
        <end position="18"/>
    </location>
</feature>
<keyword evidence="3" id="KW-1185">Reference proteome</keyword>